<gene>
    <name evidence="1" type="ORF">BTN50_2100</name>
</gene>
<dbReference type="RefSeq" id="WP_161493013.1">
    <property type="nucleotide sequence ID" value="NZ_CP020663.1"/>
</dbReference>
<evidence type="ECO:0000313" key="1">
    <source>
        <dbReference type="EMBL" id="ATF10508.1"/>
    </source>
</evidence>
<keyword evidence="2" id="KW-1185">Reference proteome</keyword>
<sequence length="45" mass="5417">MLFHLFKQSRRRVNTISGDGAYNASQCCESFKVNEWFYAFYQEDE</sequence>
<dbReference type="AlphaFoldDB" id="A0A291BBW1"/>
<proteinExistence type="predicted"/>
<accession>A0A291BBW1</accession>
<dbReference type="KEGG" id="elux:BTN50_2100"/>
<dbReference type="EMBL" id="CP020663">
    <property type="protein sequence ID" value="ATF10508.1"/>
    <property type="molecule type" value="Genomic_DNA"/>
</dbReference>
<protein>
    <submittedName>
        <fullName evidence="1">Uncharacterized protein</fullName>
    </submittedName>
</protein>
<reference evidence="2" key="1">
    <citation type="submission" date="2017-04" db="EMBL/GenBank/DDBJ databases">
        <title>Genome evolution of the luminous symbionts of deep sea anglerfish.</title>
        <authorList>
            <person name="Hendry T.A."/>
        </authorList>
    </citation>
    <scope>NUCLEOTIDE SEQUENCE [LARGE SCALE GENOMIC DNA]</scope>
</reference>
<name>A0A291BBW1_9GAMM</name>
<dbReference type="Proteomes" id="UP000218160">
    <property type="component" value="Chromosome 2"/>
</dbReference>
<evidence type="ECO:0000313" key="2">
    <source>
        <dbReference type="Proteomes" id="UP000218160"/>
    </source>
</evidence>
<organism evidence="1 2">
    <name type="scientific">Candidatus Enterovibrio altilux</name>
    <dbReference type="NCBI Taxonomy" id="1927128"/>
    <lineage>
        <taxon>Bacteria</taxon>
        <taxon>Pseudomonadati</taxon>
        <taxon>Pseudomonadota</taxon>
        <taxon>Gammaproteobacteria</taxon>
        <taxon>Vibrionales</taxon>
        <taxon>Vibrionaceae</taxon>
        <taxon>Enterovibrio</taxon>
    </lineage>
</organism>